<dbReference type="Pfam" id="PF13200">
    <property type="entry name" value="DUF4015"/>
    <property type="match status" value="1"/>
</dbReference>
<accession>A0ABY5P701</accession>
<gene>
    <name evidence="3" type="ORF">NRE15_02380</name>
</gene>
<name>A0ABY5P701_9LACT</name>
<dbReference type="Proteomes" id="UP001315967">
    <property type="component" value="Chromosome"/>
</dbReference>
<feature type="signal peptide" evidence="1">
    <location>
        <begin position="1"/>
        <end position="25"/>
    </location>
</feature>
<feature type="chain" id="PRO_5045110831" evidence="1">
    <location>
        <begin position="26"/>
        <end position="455"/>
    </location>
</feature>
<reference evidence="3 4" key="1">
    <citation type="submission" date="2022-08" db="EMBL/GenBank/DDBJ databases">
        <title>Aerococcaceae sp. nov isolated from spoiled eye mask.</title>
        <authorList>
            <person name="Zhou G."/>
            <person name="Xie X.-B."/>
            <person name="Shi Q.-S."/>
            <person name="Wang Y.-S."/>
            <person name="Wen X."/>
            <person name="Peng H."/>
            <person name="Yang X.-J."/>
            <person name="Tao H.-B."/>
            <person name="Huang X.-M."/>
        </authorList>
    </citation>
    <scope>NUCLEOTIDE SEQUENCE [LARGE SCALE GENOMIC DNA]</scope>
    <source>
        <strain evidence="4">DM20194951</strain>
    </source>
</reference>
<dbReference type="EMBL" id="CP102453">
    <property type="protein sequence ID" value="UUX34517.1"/>
    <property type="molecule type" value="Genomic_DNA"/>
</dbReference>
<dbReference type="RefSeq" id="WP_313794018.1">
    <property type="nucleotide sequence ID" value="NZ_CP102453.1"/>
</dbReference>
<evidence type="ECO:0000259" key="2">
    <source>
        <dbReference type="Pfam" id="PF13200"/>
    </source>
</evidence>
<keyword evidence="4" id="KW-1185">Reference proteome</keyword>
<keyword evidence="3" id="KW-0378">Hydrolase</keyword>
<evidence type="ECO:0000313" key="4">
    <source>
        <dbReference type="Proteomes" id="UP001315967"/>
    </source>
</evidence>
<proteinExistence type="predicted"/>
<evidence type="ECO:0000313" key="3">
    <source>
        <dbReference type="EMBL" id="UUX34517.1"/>
    </source>
</evidence>
<feature type="domain" description="DUF4015" evidence="2">
    <location>
        <begin position="108"/>
        <end position="441"/>
    </location>
</feature>
<dbReference type="PROSITE" id="PS51257">
    <property type="entry name" value="PROKAR_LIPOPROTEIN"/>
    <property type="match status" value="1"/>
</dbReference>
<organism evidence="3 4">
    <name type="scientific">Fundicoccus culcitae</name>
    <dbReference type="NCBI Taxonomy" id="2969821"/>
    <lineage>
        <taxon>Bacteria</taxon>
        <taxon>Bacillati</taxon>
        <taxon>Bacillota</taxon>
        <taxon>Bacilli</taxon>
        <taxon>Lactobacillales</taxon>
        <taxon>Aerococcaceae</taxon>
        <taxon>Fundicoccus</taxon>
    </lineage>
</organism>
<dbReference type="Gene3D" id="3.20.20.80">
    <property type="entry name" value="Glycosidases"/>
    <property type="match status" value="1"/>
</dbReference>
<keyword evidence="1" id="KW-0732">Signal</keyword>
<dbReference type="InterPro" id="IPR025275">
    <property type="entry name" value="DUF4015"/>
</dbReference>
<evidence type="ECO:0000256" key="1">
    <source>
        <dbReference type="SAM" id="SignalP"/>
    </source>
</evidence>
<dbReference type="GO" id="GO:0016787">
    <property type="term" value="F:hydrolase activity"/>
    <property type="evidence" value="ECO:0007669"/>
    <property type="project" value="UniProtKB-KW"/>
</dbReference>
<sequence>MTNSNNKRKAYALSLLAISTLILSACNQETKETTEPTSQYYTLPQITAQYDAQEVQDFNSRRNQGQTNRYENLVIPNQLILRQPDNLPSSLFYDSGIEIAYPADGVKGIYLTAENVANAEDFNYLVDFVNRTDLNAMVIDFKDDYGNIISVNESDNPTVQSNTSAYLDYKEVLKVLEENNIYPIARIVTFKDHLYATEFPEHSFHDVYTGEIWEDGNGARFINPFSQEVWDYTLDIAIEAAKMGFKDIQFDYVRFPEGFESFEDTLDYDLGRFSAYQSDDPENYGEERVIAITQFLAYAKEQLAPYGVDVSADVFGYTAVAGNSPDVRGIGQNFARMAEEVDAISAMIYPSHWGTEFFGILYPDLNPFETIDEYMYSEESALANVQNDVISRPWIQDFTDMYSNPDGAWQYYGVEEVQEQVDALTKHGVNEFLLWNAAGVYTEGVDYTPYEETAQ</sequence>
<protein>
    <submittedName>
        <fullName evidence="3">Glycoside hydrolase</fullName>
    </submittedName>
</protein>